<dbReference type="EMBL" id="CP047491">
    <property type="protein sequence ID" value="QHQ38677.1"/>
    <property type="molecule type" value="Genomic_DNA"/>
</dbReference>
<dbReference type="Proteomes" id="UP000563601">
    <property type="component" value="Unassembled WGS sequence"/>
</dbReference>
<evidence type="ECO:0000256" key="1">
    <source>
        <dbReference type="SAM" id="SignalP"/>
    </source>
</evidence>
<dbReference type="AlphaFoldDB" id="A0A6P1T9J2"/>
<reference evidence="2 5" key="2">
    <citation type="submission" date="2020-08" db="EMBL/GenBank/DDBJ databases">
        <title>Genomic Encyclopedia of Type Strains, Phase IV (KMG-IV): sequencing the most valuable type-strain genomes for metagenomic binning, comparative biology and taxonomic classification.</title>
        <authorList>
            <person name="Goeker M."/>
        </authorList>
    </citation>
    <scope>NUCLEOTIDE SEQUENCE [LARGE SCALE GENOMIC DNA]</scope>
    <source>
        <strain evidence="2 5">DSM 11525</strain>
    </source>
</reference>
<evidence type="ECO:0000313" key="5">
    <source>
        <dbReference type="Proteomes" id="UP000563601"/>
    </source>
</evidence>
<gene>
    <name evidence="3" type="ORF">GTQ55_06520</name>
    <name evidence="2" type="ORF">HNQ53_003361</name>
</gene>
<keyword evidence="1" id="KW-0732">Signal</keyword>
<dbReference type="PROSITE" id="PS51257">
    <property type="entry name" value="PROKAR_LIPOPROTEIN"/>
    <property type="match status" value="1"/>
</dbReference>
<name>A0A6P1T9J2_9GAMM</name>
<keyword evidence="4" id="KW-1185">Reference proteome</keyword>
<reference evidence="3 4" key="1">
    <citation type="submission" date="2020-01" db="EMBL/GenBank/DDBJ databases">
        <title>The possibility of degradation of plastic by Microbulbifer hydrolyticus IRE-31.</title>
        <authorList>
            <person name="Liu L."/>
        </authorList>
    </citation>
    <scope>NUCLEOTIDE SEQUENCE [LARGE SCALE GENOMIC DNA]</scope>
    <source>
        <strain evidence="3 4">IRE-31</strain>
    </source>
</reference>
<feature type="signal peptide" evidence="1">
    <location>
        <begin position="1"/>
        <end position="17"/>
    </location>
</feature>
<sequence>MNKILLILLALPGLAQACFSPPDRHFIAIDRLYYQIDKIVLAEAIEEKPSFKAQGMAKFTFQTKEVLKGESGKAKFSLDGFLYEVGPVDFSKHEDVEFWANSYIGNFVAPGDCNVYGKFTVGETYLLIMGIDHPKAFEVVRSTEDRWYKTVKFMTQRHK</sequence>
<accession>A0A6P1T9J2</accession>
<dbReference type="Proteomes" id="UP000464675">
    <property type="component" value="Chromosome"/>
</dbReference>
<organism evidence="2 5">
    <name type="scientific">Microbulbifer hydrolyticus</name>
    <dbReference type="NCBI Taxonomy" id="48074"/>
    <lineage>
        <taxon>Bacteria</taxon>
        <taxon>Pseudomonadati</taxon>
        <taxon>Pseudomonadota</taxon>
        <taxon>Gammaproteobacteria</taxon>
        <taxon>Cellvibrionales</taxon>
        <taxon>Microbulbiferaceae</taxon>
        <taxon>Microbulbifer</taxon>
    </lineage>
</organism>
<protein>
    <submittedName>
        <fullName evidence="2">Uncharacterized protein</fullName>
    </submittedName>
</protein>
<evidence type="ECO:0000313" key="3">
    <source>
        <dbReference type="EMBL" id="QHQ38677.1"/>
    </source>
</evidence>
<dbReference type="EMBL" id="JACHHR010000006">
    <property type="protein sequence ID" value="MBB5213114.1"/>
    <property type="molecule type" value="Genomic_DNA"/>
</dbReference>
<feature type="chain" id="PRO_5044645555" evidence="1">
    <location>
        <begin position="18"/>
        <end position="159"/>
    </location>
</feature>
<dbReference type="RefSeq" id="WP_161858005.1">
    <property type="nucleotide sequence ID" value="NZ_CP047491.1"/>
</dbReference>
<proteinExistence type="predicted"/>
<evidence type="ECO:0000313" key="4">
    <source>
        <dbReference type="Proteomes" id="UP000464675"/>
    </source>
</evidence>
<dbReference type="OrthoDB" id="5732326at2"/>
<evidence type="ECO:0000313" key="2">
    <source>
        <dbReference type="EMBL" id="MBB5213114.1"/>
    </source>
</evidence>